<feature type="transmembrane region" description="Helical" evidence="7">
    <location>
        <begin position="20"/>
        <end position="41"/>
    </location>
</feature>
<evidence type="ECO:0000313" key="9">
    <source>
        <dbReference type="Proteomes" id="UP000014038"/>
    </source>
</evidence>
<reference evidence="8 9" key="1">
    <citation type="journal article" date="2013" name="PLoS Genet.">
        <title>A gene transfer agent and a dynamic repertoire of secretion systems hold the keys to the explosive radiation of the emerging pathogen Bartonella.</title>
        <authorList>
            <person name="Guy L."/>
            <person name="Nystedt B."/>
            <person name="Toft C."/>
            <person name="Zaremba-Niedzwiedzka K."/>
            <person name="Berglund E.C."/>
            <person name="Granberg F."/>
            <person name="Naslund K."/>
            <person name="Eriksson A.S."/>
            <person name="Andersson S.G."/>
        </authorList>
    </citation>
    <scope>NUCLEOTIDE SEQUENCE [LARGE SCALE GENOMIC DNA]</scope>
    <source>
        <strain evidence="8 9">91-4</strain>
    </source>
</reference>
<dbReference type="Proteomes" id="UP000014038">
    <property type="component" value="Chromosome"/>
</dbReference>
<keyword evidence="2" id="KW-0732">Signal</keyword>
<evidence type="ECO:0000256" key="1">
    <source>
        <dbReference type="ARBA" id="ARBA00004459"/>
    </source>
</evidence>
<dbReference type="NCBIfam" id="NF047847">
    <property type="entry name" value="SS_mature_LptM"/>
    <property type="match status" value="1"/>
</dbReference>
<keyword evidence="9" id="KW-1185">Reference proteome</keyword>
<dbReference type="PATRIC" id="fig|1094491.5.peg.1430"/>
<sequence>MQTSAAKYRYKKKRRMRTILKNLIIVLFFNVVIVGCGRKGALELPSSITVEPSQEAFVSERKTDKPFVLDRLIR</sequence>
<keyword evidence="3 7" id="KW-0472">Membrane</keyword>
<accession>N6UJF2</accession>
<dbReference type="HOGENOM" id="CLU_189713_0_0_5"/>
<evidence type="ECO:0000256" key="4">
    <source>
        <dbReference type="ARBA" id="ARBA00023139"/>
    </source>
</evidence>
<keyword evidence="6" id="KW-0449">Lipoprotein</keyword>
<dbReference type="InterPro" id="IPR032831">
    <property type="entry name" value="LptM_cons"/>
</dbReference>
<keyword evidence="7" id="KW-0812">Transmembrane</keyword>
<gene>
    <name evidence="8" type="ORF">BBbe_12910</name>
</gene>
<evidence type="ECO:0000256" key="2">
    <source>
        <dbReference type="ARBA" id="ARBA00022729"/>
    </source>
</evidence>
<keyword evidence="4" id="KW-0564">Palmitate</keyword>
<proteinExistence type="predicted"/>
<name>N6UJF2_9HYPH</name>
<evidence type="ECO:0000256" key="3">
    <source>
        <dbReference type="ARBA" id="ARBA00023136"/>
    </source>
</evidence>
<evidence type="ECO:0000256" key="5">
    <source>
        <dbReference type="ARBA" id="ARBA00023237"/>
    </source>
</evidence>
<comment type="subcellular location">
    <subcellularLocation>
        <location evidence="1">Cell outer membrane</location>
        <topology evidence="1">Lipid-anchor</topology>
    </subcellularLocation>
</comment>
<comment type="caution">
    <text evidence="8">The sequence shown here is derived from an EMBL/GenBank/DDBJ whole genome shotgun (WGS) entry which is preliminary data.</text>
</comment>
<dbReference type="EMBL" id="AGWA01000019">
    <property type="protein sequence ID" value="ENN90373.1"/>
    <property type="molecule type" value="Genomic_DNA"/>
</dbReference>
<dbReference type="STRING" id="1094491.BBbe_12910"/>
<dbReference type="eggNOG" id="COG5567">
    <property type="taxonomic scope" value="Bacteria"/>
</dbReference>
<evidence type="ECO:0000313" key="8">
    <source>
        <dbReference type="EMBL" id="ENN90373.1"/>
    </source>
</evidence>
<protein>
    <submittedName>
        <fullName evidence="8">Uncharacterized protein</fullName>
    </submittedName>
</protein>
<evidence type="ECO:0000256" key="7">
    <source>
        <dbReference type="SAM" id="Phobius"/>
    </source>
</evidence>
<organism evidence="8 9">
    <name type="scientific">Bartonella bovis 91-4</name>
    <dbReference type="NCBI Taxonomy" id="1094491"/>
    <lineage>
        <taxon>Bacteria</taxon>
        <taxon>Pseudomonadati</taxon>
        <taxon>Pseudomonadota</taxon>
        <taxon>Alphaproteobacteria</taxon>
        <taxon>Hyphomicrobiales</taxon>
        <taxon>Bartonellaceae</taxon>
        <taxon>Bartonella</taxon>
    </lineage>
</organism>
<keyword evidence="5" id="KW-0998">Cell outer membrane</keyword>
<dbReference type="AlphaFoldDB" id="N6UJF2"/>
<evidence type="ECO:0000256" key="6">
    <source>
        <dbReference type="ARBA" id="ARBA00023288"/>
    </source>
</evidence>
<keyword evidence="7" id="KW-1133">Transmembrane helix</keyword>